<comment type="caution">
    <text evidence="1">The sequence shown here is derived from an EMBL/GenBank/DDBJ whole genome shotgun (WGS) entry which is preliminary data.</text>
</comment>
<evidence type="ECO:0000313" key="1">
    <source>
        <dbReference type="EMBL" id="MDK2126242.1"/>
    </source>
</evidence>
<accession>A0ABT7E1Q2</accession>
<dbReference type="Proteomes" id="UP001172778">
    <property type="component" value="Unassembled WGS sequence"/>
</dbReference>
<gene>
    <name evidence="1" type="ORF">PZA18_19545</name>
</gene>
<proteinExistence type="predicted"/>
<evidence type="ECO:0000313" key="2">
    <source>
        <dbReference type="Proteomes" id="UP001172778"/>
    </source>
</evidence>
<dbReference type="EMBL" id="JARRAF010000034">
    <property type="protein sequence ID" value="MDK2126242.1"/>
    <property type="molecule type" value="Genomic_DNA"/>
</dbReference>
<sequence>MNRADFRAFCATHNLSIEDAGRDWHDAGVKGAYLCAVLRDDEDFARIKPLLDNDDAYLASAERSLGQRWFEHHGYGHIYADDAAGVARAMSEQYARLLASKDDISHFSADDIAKRDMAFVDNPACEGESEDEHFERIVELQDDGWLVPRFVTEPGYWCCTRNSLMLSDAEVAAGLWSYSYDSWEQCVILILNDTKEQEIE</sequence>
<protein>
    <submittedName>
        <fullName evidence="1">Uncharacterized protein</fullName>
    </submittedName>
</protein>
<reference evidence="1" key="1">
    <citation type="submission" date="2023-03" db="EMBL/GenBank/DDBJ databases">
        <title>Chitinimonas shenzhenensis gen. nov., sp. nov., a novel member of family Burkholderiaceae isolated from activated sludge collected in Shen Zhen, China.</title>
        <authorList>
            <person name="Wang X."/>
        </authorList>
    </citation>
    <scope>NUCLEOTIDE SEQUENCE</scope>
    <source>
        <strain evidence="1">DQS-5</strain>
    </source>
</reference>
<keyword evidence="2" id="KW-1185">Reference proteome</keyword>
<name>A0ABT7E1Q2_9NEIS</name>
<dbReference type="RefSeq" id="WP_284102562.1">
    <property type="nucleotide sequence ID" value="NZ_JARRAF010000034.1"/>
</dbReference>
<organism evidence="1 2">
    <name type="scientific">Parachitinimonas caeni</name>
    <dbReference type="NCBI Taxonomy" id="3031301"/>
    <lineage>
        <taxon>Bacteria</taxon>
        <taxon>Pseudomonadati</taxon>
        <taxon>Pseudomonadota</taxon>
        <taxon>Betaproteobacteria</taxon>
        <taxon>Neisseriales</taxon>
        <taxon>Chitinibacteraceae</taxon>
        <taxon>Parachitinimonas</taxon>
    </lineage>
</organism>